<accession>A0A8J1LNJ6</accession>
<gene>
    <name evidence="3" type="primary">LOC121397672</name>
</gene>
<evidence type="ECO:0000256" key="1">
    <source>
        <dbReference type="SAM" id="MobiDB-lite"/>
    </source>
</evidence>
<protein>
    <submittedName>
        <fullName evidence="3">Probable RNA-binding protein 18</fullName>
    </submittedName>
</protein>
<evidence type="ECO:0000313" key="3">
    <source>
        <dbReference type="RefSeq" id="XP_041430746.1"/>
    </source>
</evidence>
<proteinExistence type="predicted"/>
<dbReference type="KEGG" id="xla:121397672"/>
<dbReference type="RefSeq" id="XP_041430746.1">
    <property type="nucleotide sequence ID" value="XM_041574812.1"/>
</dbReference>
<dbReference type="CTD" id="121397672"/>
<sequence length="157" mass="17536">MCAAWPHSCWGLVPFASCLPRHMPLGGRGNRCCLAQAFTNCTARPPFQQILPGTVPLHPGHKPSNSLKQEQRPGWRRYDNYKSEKVLPISLEPSSSTEPTQSTLSVSTKIKAIEAKLKMMAENPDPLLPGQSSYSYFKANEKKKITPYHKSSLKSKR</sequence>
<dbReference type="OrthoDB" id="6730379at2759"/>
<organism evidence="2 3">
    <name type="scientific">Xenopus laevis</name>
    <name type="common">African clawed frog</name>
    <dbReference type="NCBI Taxonomy" id="8355"/>
    <lineage>
        <taxon>Eukaryota</taxon>
        <taxon>Metazoa</taxon>
        <taxon>Chordata</taxon>
        <taxon>Craniata</taxon>
        <taxon>Vertebrata</taxon>
        <taxon>Euteleostomi</taxon>
        <taxon>Amphibia</taxon>
        <taxon>Batrachia</taxon>
        <taxon>Anura</taxon>
        <taxon>Pipoidea</taxon>
        <taxon>Pipidae</taxon>
        <taxon>Xenopodinae</taxon>
        <taxon>Xenopus</taxon>
        <taxon>Xenopus</taxon>
    </lineage>
</organism>
<name>A0A8J1LNJ6_XENLA</name>
<feature type="region of interest" description="Disordered" evidence="1">
    <location>
        <begin position="54"/>
        <end position="75"/>
    </location>
</feature>
<dbReference type="Proteomes" id="UP000186698">
    <property type="component" value="Chromosome 8S"/>
</dbReference>
<reference evidence="3" key="1">
    <citation type="submission" date="2025-08" db="UniProtKB">
        <authorList>
            <consortium name="RefSeq"/>
        </authorList>
    </citation>
    <scope>IDENTIFICATION</scope>
    <source>
        <strain evidence="3">J_2021</strain>
        <tissue evidence="3">Erythrocytes</tissue>
    </source>
</reference>
<dbReference type="GeneID" id="121397672"/>
<evidence type="ECO:0000313" key="2">
    <source>
        <dbReference type="Proteomes" id="UP000186698"/>
    </source>
</evidence>
<dbReference type="AlphaFoldDB" id="A0A8J1LNJ6"/>
<keyword evidence="2" id="KW-1185">Reference proteome</keyword>